<reference evidence="5" key="3">
    <citation type="submission" date="2021-06" db="EMBL/GenBank/DDBJ databases">
        <title>Genomic Description and Analysis of Intracellular Bacteria, Candidatus Berkiella cookevillensis and Candidatus Berkiella aquae.</title>
        <authorList>
            <person name="Kidane D.T."/>
            <person name="Mehari Y.T."/>
            <person name="Rice F.C."/>
            <person name="Arivett B.A."/>
            <person name="Farone A.L."/>
            <person name="Berk S.G."/>
            <person name="Farone M.B."/>
        </authorList>
    </citation>
    <scope>NUCLEOTIDE SEQUENCE</scope>
    <source>
        <strain evidence="5">HT99</strain>
    </source>
</reference>
<evidence type="ECO:0000313" key="5">
    <source>
        <dbReference type="EMBL" id="MCS5712003.1"/>
    </source>
</evidence>
<dbReference type="NCBIfam" id="TIGR00377">
    <property type="entry name" value="ant_ant_sig"/>
    <property type="match status" value="1"/>
</dbReference>
<reference evidence="4" key="1">
    <citation type="submission" date="2015-09" db="EMBL/GenBank/DDBJ databases">
        <title>Draft Genome Sequences of Two Novel Amoeba-resistant Intranuclear Bacteria, Candidatus Berkiella cookevillensis and Candidatus Berkiella aquae.</title>
        <authorList>
            <person name="Mehari Y.T."/>
            <person name="Arivett B.A."/>
            <person name="Farone A.L."/>
            <person name="Gunderson J.H."/>
            <person name="Farone M.B."/>
        </authorList>
    </citation>
    <scope>NUCLEOTIDE SEQUENCE [LARGE SCALE GENOMIC DNA]</scope>
    <source>
        <strain evidence="4">HT99</strain>
    </source>
</reference>
<organism evidence="4">
    <name type="scientific">Candidatus Berkiella aquae</name>
    <dbReference type="NCBI Taxonomy" id="295108"/>
    <lineage>
        <taxon>Bacteria</taxon>
        <taxon>Pseudomonadati</taxon>
        <taxon>Pseudomonadota</taxon>
        <taxon>Gammaproteobacteria</taxon>
        <taxon>Candidatus Berkiellales</taxon>
        <taxon>Candidatus Berkiellaceae</taxon>
        <taxon>Candidatus Berkiella</taxon>
    </lineage>
</organism>
<dbReference type="InterPro" id="IPR002645">
    <property type="entry name" value="STAS_dom"/>
</dbReference>
<keyword evidence="6" id="KW-1185">Reference proteome</keyword>
<dbReference type="PROSITE" id="PS50801">
    <property type="entry name" value="STAS"/>
    <property type="match status" value="1"/>
</dbReference>
<dbReference type="CDD" id="cd07043">
    <property type="entry name" value="STAS_anti-anti-sigma_factors"/>
    <property type="match status" value="1"/>
</dbReference>
<protein>
    <recommendedName>
        <fullName evidence="2">Anti-sigma factor antagonist</fullName>
    </recommendedName>
</protein>
<dbReference type="Gene3D" id="3.30.750.24">
    <property type="entry name" value="STAS domain"/>
    <property type="match status" value="1"/>
</dbReference>
<dbReference type="GO" id="GO:0043856">
    <property type="term" value="F:anti-sigma factor antagonist activity"/>
    <property type="evidence" value="ECO:0007669"/>
    <property type="project" value="InterPro"/>
</dbReference>
<dbReference type="AlphaFoldDB" id="A0A0Q9Z235"/>
<proteinExistence type="inferred from homology"/>
<dbReference type="STRING" id="295108.HT99x_00170"/>
<feature type="domain" description="STAS" evidence="3">
    <location>
        <begin position="1"/>
        <end position="110"/>
    </location>
</feature>
<dbReference type="InterPro" id="IPR036513">
    <property type="entry name" value="STAS_dom_sf"/>
</dbReference>
<comment type="caution">
    <text evidence="4">The sequence shown here is derived from an EMBL/GenBank/DDBJ whole genome shotgun (WGS) entry which is preliminary data.</text>
</comment>
<dbReference type="SUPFAM" id="SSF52091">
    <property type="entry name" value="SpoIIaa-like"/>
    <property type="match status" value="1"/>
</dbReference>
<dbReference type="Proteomes" id="UP000051497">
    <property type="component" value="Unassembled WGS sequence"/>
</dbReference>
<dbReference type="EMBL" id="LKAJ01000001">
    <property type="protein sequence ID" value="KRG22632.1"/>
    <property type="molecule type" value="Genomic_DNA"/>
</dbReference>
<evidence type="ECO:0000259" key="3">
    <source>
        <dbReference type="PROSITE" id="PS50801"/>
    </source>
</evidence>
<evidence type="ECO:0000256" key="2">
    <source>
        <dbReference type="RuleBase" id="RU003749"/>
    </source>
</evidence>
<dbReference type="EMBL" id="LKAJ02000001">
    <property type="protein sequence ID" value="MCS5712003.1"/>
    <property type="molecule type" value="Genomic_DNA"/>
</dbReference>
<dbReference type="OrthoDB" id="9808221at2"/>
<dbReference type="PANTHER" id="PTHR33495">
    <property type="entry name" value="ANTI-SIGMA FACTOR ANTAGONIST TM_1081-RELATED-RELATED"/>
    <property type="match status" value="1"/>
</dbReference>
<dbReference type="RefSeq" id="WP_075064826.1">
    <property type="nucleotide sequence ID" value="NZ_LKAJ02000001.1"/>
</dbReference>
<dbReference type="InterPro" id="IPR003658">
    <property type="entry name" value="Anti-sigma_ant"/>
</dbReference>
<accession>A0A0Q9Z235</accession>
<evidence type="ECO:0000256" key="1">
    <source>
        <dbReference type="ARBA" id="ARBA00009013"/>
    </source>
</evidence>
<evidence type="ECO:0000313" key="4">
    <source>
        <dbReference type="EMBL" id="KRG22632.1"/>
    </source>
</evidence>
<dbReference type="Pfam" id="PF01740">
    <property type="entry name" value="STAS"/>
    <property type="match status" value="1"/>
</dbReference>
<reference evidence="5" key="2">
    <citation type="journal article" date="2016" name="Genome Announc.">
        <title>Draft Genome Sequences of Two Novel Amoeba-Resistant Intranuclear Bacteria, 'Candidatus Berkiella cookevillensis' and 'Candidatus Berkiella aquae'.</title>
        <authorList>
            <person name="Mehari Y.T."/>
            <person name="Arivett B.A."/>
            <person name="Farone A.L."/>
            <person name="Gunderson J.H."/>
            <person name="Farone M.B."/>
        </authorList>
    </citation>
    <scope>NUCLEOTIDE SEQUENCE</scope>
    <source>
        <strain evidence="5">HT99</strain>
    </source>
</reference>
<sequence length="114" mass="12466">MEITEDKIDGQVVISLSGRIDSTAAVEFEEKLIEIIDKGNNTMIIDFLRIQFISSAGLRVLLLAAKKVKPYGGKIVLCDMSKDVREVFDISGFSSIFDIQDNVTAAVAAIKKAN</sequence>
<gene>
    <name evidence="4" type="primary">btrV</name>
    <name evidence="4" type="ORF">HT99x_00170</name>
    <name evidence="5" type="ORF">HT99x_011220</name>
</gene>
<evidence type="ECO:0000313" key="6">
    <source>
        <dbReference type="Proteomes" id="UP000051497"/>
    </source>
</evidence>
<name>A0A0Q9Z235_9GAMM</name>
<comment type="similarity">
    <text evidence="1 2">Belongs to the anti-sigma-factor antagonist family.</text>
</comment>